<keyword evidence="7" id="KW-1185">Reference proteome</keyword>
<dbReference type="Pfam" id="PF00753">
    <property type="entry name" value="Lactamase_B"/>
    <property type="match status" value="1"/>
</dbReference>
<dbReference type="AlphaFoldDB" id="A0A9Q8PCR2"/>
<name>A0A9Q8PCR2_PASFU</name>
<sequence>MADEFLATPKPPPELNIPTSSNIVKVSCIDSTSRFRLPITNFLQPDYVGHDKLCGPSFSFLIEHPSSKPVLFDLGVRKDWEELPSYPKFVKNNWYINVPKDVPEILGENGVDVDGGAISAIIWSHHHWDHVGDASRFPSSTELVVGPGFKDAYLPGYPKNEKSTLLETDFEGRNVREVDVKGEGGGLRIGRFYAYDYFGDGSFYLLDTPGHSVGHMCGLARTSSSPHSFVFMGGDAAHHGGEFRPTEYLPLPTEVKPSPLKRRNVCPGHLMVDEVHSHKTPNQPFYYVTESFAHDKKVADWTIDGLGEFDAHDRVLMLMAHDDAAVDPAQLDFYPKPLNDWYQKGVGQKLKWMFLEDFEEALESNEKGGQAFLCTERTDRIFSETCVSTIGVLAAGTE</sequence>
<dbReference type="OrthoDB" id="10250730at2759"/>
<feature type="domain" description="Metallo-beta-lactamase" evidence="5">
    <location>
        <begin position="56"/>
        <end position="269"/>
    </location>
</feature>
<proteinExistence type="inferred from homology"/>
<dbReference type="EMBL" id="CP090169">
    <property type="protein sequence ID" value="UJO20136.1"/>
    <property type="molecule type" value="Genomic_DNA"/>
</dbReference>
<dbReference type="GeneID" id="71990183"/>
<keyword evidence="4" id="KW-0862">Zinc</keyword>
<dbReference type="OMA" id="FYYVTES"/>
<evidence type="ECO:0000256" key="4">
    <source>
        <dbReference type="ARBA" id="ARBA00022833"/>
    </source>
</evidence>
<dbReference type="Proteomes" id="UP000756132">
    <property type="component" value="Chromosome 7"/>
</dbReference>
<keyword evidence="2" id="KW-0479">Metal-binding</keyword>
<gene>
    <name evidence="6" type="ORF">CLAFUR5_10305</name>
</gene>
<dbReference type="GO" id="GO:0004497">
    <property type="term" value="F:monooxygenase activity"/>
    <property type="evidence" value="ECO:0007669"/>
    <property type="project" value="UniProtKB-KW"/>
</dbReference>
<evidence type="ECO:0000313" key="7">
    <source>
        <dbReference type="Proteomes" id="UP000756132"/>
    </source>
</evidence>
<dbReference type="InterPro" id="IPR051013">
    <property type="entry name" value="MBL_superfamily_lactonases"/>
</dbReference>
<dbReference type="Gene3D" id="3.60.15.10">
    <property type="entry name" value="Ribonuclease Z/Hydroxyacylglutathione hydrolase-like"/>
    <property type="match status" value="1"/>
</dbReference>
<dbReference type="GO" id="GO:0016787">
    <property type="term" value="F:hydrolase activity"/>
    <property type="evidence" value="ECO:0007669"/>
    <property type="project" value="UniProtKB-KW"/>
</dbReference>
<keyword evidence="6" id="KW-0560">Oxidoreductase</keyword>
<evidence type="ECO:0000256" key="3">
    <source>
        <dbReference type="ARBA" id="ARBA00022801"/>
    </source>
</evidence>
<keyword evidence="3" id="KW-0378">Hydrolase</keyword>
<dbReference type="KEGG" id="ffu:CLAFUR5_10305"/>
<comment type="similarity">
    <text evidence="1">Belongs to the metallo-beta-lactamase superfamily.</text>
</comment>
<dbReference type="InterPro" id="IPR001279">
    <property type="entry name" value="Metallo-B-lactamas"/>
</dbReference>
<keyword evidence="6" id="KW-0503">Monooxygenase</keyword>
<dbReference type="PANTHER" id="PTHR42978">
    <property type="entry name" value="QUORUM-QUENCHING LACTONASE YTNP-RELATED-RELATED"/>
    <property type="match status" value="1"/>
</dbReference>
<accession>A0A9Q8PCR2</accession>
<evidence type="ECO:0000256" key="1">
    <source>
        <dbReference type="ARBA" id="ARBA00007749"/>
    </source>
</evidence>
<dbReference type="RefSeq" id="XP_047764502.1">
    <property type="nucleotide sequence ID" value="XM_047909453.1"/>
</dbReference>
<dbReference type="InterPro" id="IPR036866">
    <property type="entry name" value="RibonucZ/Hydroxyglut_hydro"/>
</dbReference>
<protein>
    <submittedName>
        <fullName evidence="6">Cytochrome P450 monooxygenase mpaDE</fullName>
    </submittedName>
</protein>
<dbReference type="GO" id="GO:0046872">
    <property type="term" value="F:metal ion binding"/>
    <property type="evidence" value="ECO:0007669"/>
    <property type="project" value="UniProtKB-KW"/>
</dbReference>
<dbReference type="SMART" id="SM00849">
    <property type="entry name" value="Lactamase_B"/>
    <property type="match status" value="1"/>
</dbReference>
<evidence type="ECO:0000259" key="5">
    <source>
        <dbReference type="SMART" id="SM00849"/>
    </source>
</evidence>
<dbReference type="CDD" id="cd07730">
    <property type="entry name" value="metallo-hydrolase-like_MBL-fold"/>
    <property type="match status" value="1"/>
</dbReference>
<organism evidence="6 7">
    <name type="scientific">Passalora fulva</name>
    <name type="common">Tomato leaf mold</name>
    <name type="synonym">Cladosporium fulvum</name>
    <dbReference type="NCBI Taxonomy" id="5499"/>
    <lineage>
        <taxon>Eukaryota</taxon>
        <taxon>Fungi</taxon>
        <taxon>Dikarya</taxon>
        <taxon>Ascomycota</taxon>
        <taxon>Pezizomycotina</taxon>
        <taxon>Dothideomycetes</taxon>
        <taxon>Dothideomycetidae</taxon>
        <taxon>Mycosphaerellales</taxon>
        <taxon>Mycosphaerellaceae</taxon>
        <taxon>Fulvia</taxon>
    </lineage>
</organism>
<evidence type="ECO:0000256" key="2">
    <source>
        <dbReference type="ARBA" id="ARBA00022723"/>
    </source>
</evidence>
<dbReference type="PANTHER" id="PTHR42978:SF5">
    <property type="entry name" value="METALLO-BETA-LACTAMASE DOMAIN-CONTAINING PROTEIN"/>
    <property type="match status" value="1"/>
</dbReference>
<evidence type="ECO:0000313" key="6">
    <source>
        <dbReference type="EMBL" id="UJO20136.1"/>
    </source>
</evidence>
<reference evidence="6" key="1">
    <citation type="submission" date="2021-12" db="EMBL/GenBank/DDBJ databases">
        <authorList>
            <person name="Zaccaron A."/>
            <person name="Stergiopoulos I."/>
        </authorList>
    </citation>
    <scope>NUCLEOTIDE SEQUENCE</scope>
    <source>
        <strain evidence="6">Race5_Kim</strain>
    </source>
</reference>
<dbReference type="SUPFAM" id="SSF56281">
    <property type="entry name" value="Metallo-hydrolase/oxidoreductase"/>
    <property type="match status" value="1"/>
</dbReference>
<reference evidence="6" key="2">
    <citation type="journal article" date="2022" name="Microb. Genom.">
        <title>A chromosome-scale genome assembly of the tomato pathogen Cladosporium fulvum reveals a compartmentalized genome architecture and the presence of a dispensable chromosome.</title>
        <authorList>
            <person name="Zaccaron A.Z."/>
            <person name="Chen L.H."/>
            <person name="Samaras A."/>
            <person name="Stergiopoulos I."/>
        </authorList>
    </citation>
    <scope>NUCLEOTIDE SEQUENCE</scope>
    <source>
        <strain evidence="6">Race5_Kim</strain>
    </source>
</reference>